<dbReference type="Proteomes" id="UP000326852">
    <property type="component" value="Unassembled WGS sequence"/>
</dbReference>
<dbReference type="GO" id="GO:0016787">
    <property type="term" value="F:hydrolase activity"/>
    <property type="evidence" value="ECO:0007669"/>
    <property type="project" value="UniProtKB-KW"/>
</dbReference>
<dbReference type="AlphaFoldDB" id="A0A5N6MWE1"/>
<dbReference type="Gene3D" id="3.40.50.1110">
    <property type="entry name" value="SGNH hydrolase"/>
    <property type="match status" value="1"/>
</dbReference>
<dbReference type="EMBL" id="VTFX01000001">
    <property type="protein sequence ID" value="KAD4060458.1"/>
    <property type="molecule type" value="Genomic_DNA"/>
</dbReference>
<name>A0A5N6MWE1_9MICC</name>
<protein>
    <submittedName>
        <fullName evidence="3">SGNH/GDSL hydrolase family protein</fullName>
    </submittedName>
</protein>
<dbReference type="Pfam" id="PF13472">
    <property type="entry name" value="Lipase_GDSL_2"/>
    <property type="match status" value="1"/>
</dbReference>
<reference evidence="3 4" key="1">
    <citation type="submission" date="2019-08" db="EMBL/GenBank/DDBJ databases">
        <title>Arthrobacter sp. nov., isolated from plateau pika and Tibetan wild ass.</title>
        <authorList>
            <person name="Ge Y."/>
        </authorList>
    </citation>
    <scope>NUCLEOTIDE SEQUENCE [LARGE SCALE GENOMIC DNA]</scope>
    <source>
        <strain evidence="3 4">785</strain>
    </source>
</reference>
<evidence type="ECO:0000313" key="4">
    <source>
        <dbReference type="Proteomes" id="UP000326852"/>
    </source>
</evidence>
<dbReference type="InterPro" id="IPR036514">
    <property type="entry name" value="SGNH_hydro_sf"/>
</dbReference>
<sequence length="287" mass="29764">MRGRTGGTRAARALAWAALACLVLAVTPVVPAEAPERVAVAVPPAAGARAGALPPPPALRTVRPADAVTGALIPSAGSLVYMPQTGRMMSVVPDVENSVLVIGDSQAGPQTWVGQGVEQAGYHAVIRGAGGTGYVRGNGAVSGYARALESQQWLLPWGTPRLILLQGGGNDTAYPAAEIRAGALRLIGDLRQSYPSARMVMVGVIGDGTGPRSDVDRVLAAVAREQGISFLTPGDWWARYGLNGELRPDGRHLSPEGHRVAAEVFGRELAALVPPAVPQMPPRHAEP</sequence>
<dbReference type="CDD" id="cd00229">
    <property type="entry name" value="SGNH_hydrolase"/>
    <property type="match status" value="1"/>
</dbReference>
<feature type="signal peptide" evidence="1">
    <location>
        <begin position="1"/>
        <end position="25"/>
    </location>
</feature>
<feature type="chain" id="PRO_5038559849" evidence="1">
    <location>
        <begin position="26"/>
        <end position="287"/>
    </location>
</feature>
<dbReference type="InterPro" id="IPR051532">
    <property type="entry name" value="Ester_Hydrolysis_Enzymes"/>
</dbReference>
<dbReference type="SUPFAM" id="SSF52266">
    <property type="entry name" value="SGNH hydrolase"/>
    <property type="match status" value="1"/>
</dbReference>
<keyword evidence="4" id="KW-1185">Reference proteome</keyword>
<keyword evidence="1" id="KW-0732">Signal</keyword>
<comment type="caution">
    <text evidence="3">The sequence shown here is derived from an EMBL/GenBank/DDBJ whole genome shotgun (WGS) entry which is preliminary data.</text>
</comment>
<keyword evidence="3" id="KW-0378">Hydrolase</keyword>
<dbReference type="PANTHER" id="PTHR30383">
    <property type="entry name" value="THIOESTERASE 1/PROTEASE 1/LYSOPHOSPHOLIPASE L1"/>
    <property type="match status" value="1"/>
</dbReference>
<evidence type="ECO:0000313" key="3">
    <source>
        <dbReference type="EMBL" id="KAD4060458.1"/>
    </source>
</evidence>
<evidence type="ECO:0000259" key="2">
    <source>
        <dbReference type="Pfam" id="PF13472"/>
    </source>
</evidence>
<gene>
    <name evidence="3" type="ORF">GD627_05325</name>
</gene>
<proteinExistence type="predicted"/>
<organism evidence="3 4">
    <name type="scientific">Arthrobacter yangruifuii</name>
    <dbReference type="NCBI Taxonomy" id="2606616"/>
    <lineage>
        <taxon>Bacteria</taxon>
        <taxon>Bacillati</taxon>
        <taxon>Actinomycetota</taxon>
        <taxon>Actinomycetes</taxon>
        <taxon>Micrococcales</taxon>
        <taxon>Micrococcaceae</taxon>
        <taxon>Arthrobacter</taxon>
    </lineage>
</organism>
<accession>A0A5N6MWE1</accession>
<feature type="domain" description="SGNH hydrolase-type esterase" evidence="2">
    <location>
        <begin position="106"/>
        <end position="260"/>
    </location>
</feature>
<dbReference type="InterPro" id="IPR013830">
    <property type="entry name" value="SGNH_hydro"/>
</dbReference>
<evidence type="ECO:0000256" key="1">
    <source>
        <dbReference type="SAM" id="SignalP"/>
    </source>
</evidence>
<dbReference type="RefSeq" id="WP_152271587.1">
    <property type="nucleotide sequence ID" value="NZ_VTFX01000001.1"/>
</dbReference>